<comment type="caution">
    <text evidence="1">The sequence shown here is derived from an EMBL/GenBank/DDBJ whole genome shotgun (WGS) entry which is preliminary data.</text>
</comment>
<evidence type="ECO:0000313" key="2">
    <source>
        <dbReference type="Proteomes" id="UP000177707"/>
    </source>
</evidence>
<gene>
    <name evidence="1" type="ORF">A3A96_02120</name>
</gene>
<proteinExistence type="predicted"/>
<dbReference type="EMBL" id="MHWB01000012">
    <property type="protein sequence ID" value="OHB01519.1"/>
    <property type="molecule type" value="Genomic_DNA"/>
</dbReference>
<sequence>MIKKTKLKEKAIRLRKKGTTYGGILDKVPVAKSTLALWFKEVKLSTPQFQKLTKNKLAASIRGGIAKKKQRIKRSQEIMGKAEKEIGAISDREMWLIGTTLYWAEGSKEKEWAPGSRTSFTNMDKSMIEVFLKWLCLCGIKKSDLSFGLYIHDNHKARVEEIKKYWAKVTSFPISKFIHIYFKRNKTNTKRRNVGLNYFGIIKITVRQSSTFLRKITGWTSGIYKGINK</sequence>
<reference evidence="1 2" key="1">
    <citation type="journal article" date="2016" name="Nat. Commun.">
        <title>Thousands of microbial genomes shed light on interconnected biogeochemical processes in an aquifer system.</title>
        <authorList>
            <person name="Anantharaman K."/>
            <person name="Brown C.T."/>
            <person name="Hug L.A."/>
            <person name="Sharon I."/>
            <person name="Castelle C.J."/>
            <person name="Probst A.J."/>
            <person name="Thomas B.C."/>
            <person name="Singh A."/>
            <person name="Wilkins M.J."/>
            <person name="Karaoz U."/>
            <person name="Brodie E.L."/>
            <person name="Williams K.H."/>
            <person name="Hubbard S.S."/>
            <person name="Banfield J.F."/>
        </authorList>
    </citation>
    <scope>NUCLEOTIDE SEQUENCE [LARGE SCALE GENOMIC DNA]</scope>
</reference>
<name>A0A1G2TWI1_9BACT</name>
<evidence type="ECO:0000313" key="1">
    <source>
        <dbReference type="EMBL" id="OHB01519.1"/>
    </source>
</evidence>
<organism evidence="1 2">
    <name type="scientific">Candidatus Zambryskibacteria bacterium RIFCSPLOWO2_01_FULL_39_39</name>
    <dbReference type="NCBI Taxonomy" id="1802758"/>
    <lineage>
        <taxon>Bacteria</taxon>
        <taxon>Candidatus Zambryskiibacteriota</taxon>
    </lineage>
</organism>
<dbReference type="STRING" id="1802758.A3A96_02120"/>
<dbReference type="AlphaFoldDB" id="A0A1G2TWI1"/>
<accession>A0A1G2TWI1</accession>
<protein>
    <submittedName>
        <fullName evidence="1">Uncharacterized protein</fullName>
    </submittedName>
</protein>
<dbReference type="Proteomes" id="UP000177707">
    <property type="component" value="Unassembled WGS sequence"/>
</dbReference>